<keyword evidence="1" id="KW-1133">Transmembrane helix</keyword>
<accession>A0A0C1MNU3</accession>
<gene>
    <name evidence="2" type="ORF">JF50_18185</name>
</gene>
<dbReference type="Proteomes" id="UP000031327">
    <property type="component" value="Unassembled WGS sequence"/>
</dbReference>
<organism evidence="2 3">
    <name type="scientific">Pseudoalteromonas luteoviolacea</name>
    <dbReference type="NCBI Taxonomy" id="43657"/>
    <lineage>
        <taxon>Bacteria</taxon>
        <taxon>Pseudomonadati</taxon>
        <taxon>Pseudomonadota</taxon>
        <taxon>Gammaproteobacteria</taxon>
        <taxon>Alteromonadales</taxon>
        <taxon>Pseudoalteromonadaceae</taxon>
        <taxon>Pseudoalteromonas</taxon>
    </lineage>
</organism>
<proteinExistence type="predicted"/>
<reference evidence="2 3" key="1">
    <citation type="submission" date="2014-12" db="EMBL/GenBank/DDBJ databases">
        <title>Draft Genome Sequence of Pseudoalteromonas luteoviolacea HI1.</title>
        <authorList>
            <person name="Asahina A.Y."/>
            <person name="Hadfield M.G."/>
        </authorList>
    </citation>
    <scope>NUCLEOTIDE SEQUENCE [LARGE SCALE GENOMIC DNA]</scope>
    <source>
        <strain evidence="2 3">HI1</strain>
    </source>
</reference>
<name>A0A0C1MNU3_9GAMM</name>
<evidence type="ECO:0000313" key="3">
    <source>
        <dbReference type="Proteomes" id="UP000031327"/>
    </source>
</evidence>
<comment type="caution">
    <text evidence="2">The sequence shown here is derived from an EMBL/GenBank/DDBJ whole genome shotgun (WGS) entry which is preliminary data.</text>
</comment>
<dbReference type="AlphaFoldDB" id="A0A0C1MNU3"/>
<dbReference type="EMBL" id="JWIC01000007">
    <property type="protein sequence ID" value="KID56203.1"/>
    <property type="molecule type" value="Genomic_DNA"/>
</dbReference>
<sequence>MDFLNTIFTFPTVVFTTLLLIVIVFWLIALLGFADIDMLEGDVELDVEGGGDSFFQMGFGGVPLTISISLVVLISWVASFYAHQLFAYALGDGVMFYLLGGAMMLACLVASIPLTALLVKPLRRFFDSKETASKNDFIGLECVIATSKVTDQFGQAKVQFQGTEQLIEVRSDEEGVFALGDVALLIEHDTNRNSYLVVEKPW</sequence>
<keyword evidence="1" id="KW-0812">Transmembrane</keyword>
<dbReference type="OrthoDB" id="8912654at2"/>
<protein>
    <submittedName>
        <fullName evidence="2">Ubiquinone biosynthesis protein UbiH</fullName>
    </submittedName>
</protein>
<dbReference type="RefSeq" id="WP_039610776.1">
    <property type="nucleotide sequence ID" value="NZ_JWIC01000007.1"/>
</dbReference>
<feature type="transmembrane region" description="Helical" evidence="1">
    <location>
        <begin position="54"/>
        <end position="82"/>
    </location>
</feature>
<evidence type="ECO:0000256" key="1">
    <source>
        <dbReference type="SAM" id="Phobius"/>
    </source>
</evidence>
<keyword evidence="1" id="KW-0472">Membrane</keyword>
<evidence type="ECO:0000313" key="2">
    <source>
        <dbReference type="EMBL" id="KID56203.1"/>
    </source>
</evidence>
<feature type="transmembrane region" description="Helical" evidence="1">
    <location>
        <begin position="94"/>
        <end position="119"/>
    </location>
</feature>
<keyword evidence="2" id="KW-0830">Ubiquinone</keyword>
<feature type="transmembrane region" description="Helical" evidence="1">
    <location>
        <begin position="12"/>
        <end position="33"/>
    </location>
</feature>